<dbReference type="PROSITE" id="PS50088">
    <property type="entry name" value="ANK_REPEAT"/>
    <property type="match status" value="4"/>
</dbReference>
<dbReference type="SMART" id="SM00248">
    <property type="entry name" value="ANK"/>
    <property type="match status" value="6"/>
</dbReference>
<dbReference type="Pfam" id="PF17820">
    <property type="entry name" value="PDZ_6"/>
    <property type="match status" value="1"/>
</dbReference>
<reference evidence="8" key="1">
    <citation type="submission" date="2024-02" db="UniProtKB">
        <authorList>
            <consortium name="WormBaseParasite"/>
        </authorList>
    </citation>
    <scope>IDENTIFICATION</scope>
</reference>
<feature type="compositionally biased region" description="Low complexity" evidence="4">
    <location>
        <begin position="383"/>
        <end position="405"/>
    </location>
</feature>
<dbReference type="GO" id="GO:0043197">
    <property type="term" value="C:dendritic spine"/>
    <property type="evidence" value="ECO:0007669"/>
    <property type="project" value="TreeGrafter"/>
</dbReference>
<sequence length="1172" mass="129013">MSVADDEEAISIQIFVPEIQVRKCLGVSIDDFVWDVKRKLLATLPQALPQAFNYGLFLPPCDGRAGKFLLEDRPVRDYPFHDCVPYLELKFKKRVYKMLNLDEKQLKALHTKSNLKKFMDYVQNKNAEKVEKMCAQGLDANFHDSAGETPLTLAAGVPDNRNVLLALVGGGAHIDFRNSEGQTAMHKAAFLSSVENVKTLLELGASPNYRDPIGLTPLYYNMLTTDSNDLVGEMLLSEAADIGVTDMHGNHEIHQACKNGLIKHVEHLLYYGADVDAENVNGNSPLHVCAVNNRPECARVLLFRGANHLSANKQGQTALHVAHIVGSNAVADVAQAHDPSMSVPYRGAPQYSTRRRVSISTLSRRRSLSQSSLASHDVYRASPSVRAASSRAPSVAPSPTPSRATIVPSEYGTLRRFPAEHVSSGAAGHECNVPRILVIPRGPKGFGFILRGAKHVDAEMDFHPSPIQPGLQFFEGVDMSGMAMKAGLRPGDFLLQIDGVDVRCASHDQVVHLIQQAGDTITLKVITVDPSQPFPQTGTIVQRRHHSGEIREEYYQPRTASVRQRPSASRRISAAELETLMVRQGSHPTNPHLPPHPQQQQQLQHQYSFDQESLCGDRQTPKKYTSVADMKRRKQRMVDSPQPGRVDYQMNPEPIYGSPAMKSYASSPDMMTYDDHPFPPPPLETDYRTPQTSSHRNDPSDYSRPYRATSRPKTPPPPPPPNQGTLTNSTRSFNPYAPPAQIYQAPQQTNYGHILQNNNTIYASQNGYVKNSHSQQHPGASIPHLVANHQQAQGMRAGPSSVYAPSHPLPNSTPSSSTPAPPPPPPPPLPHSSGVAPLSSNAPPPPPPPPPPDFMAPSSSNTIQRNATPLSKAGITADALKAQAFKLQKQEVTEAKREEKRAEKSPAQQSDFQMDLRNALAKRRSKVHVDDEEEDRRTDSDGSSRFGGLSLRESVRENVTTKKQTQQHSPPGIAHKKDSGYTSSRTSLEPSEVDAGAYSNSDHHGHYHVDQSPSSAHKVQLISQSIEDNYGNRRPPDTMSVSSGMSTVSGSSSTNNGTIAYRNGHQPPQVPPVDYDDSGNGDSSDNDEMRKASNGRPFSAKSVKVWTSDDVQQWLISLELSEYSGAFTKRRVDGRALSQMDRTAFTQLGVTRIAHRQRIEHSIRQFVQQHDE</sequence>
<evidence type="ECO:0000256" key="2">
    <source>
        <dbReference type="ARBA" id="ARBA00034105"/>
    </source>
</evidence>
<protein>
    <submittedName>
        <fullName evidence="8">Uncharacterized protein</fullName>
    </submittedName>
</protein>
<dbReference type="AlphaFoldDB" id="A0AAF3J2N7"/>
<evidence type="ECO:0000259" key="6">
    <source>
        <dbReference type="PROSITE" id="PS50106"/>
    </source>
</evidence>
<dbReference type="SUPFAM" id="SSF50156">
    <property type="entry name" value="PDZ domain-like"/>
    <property type="match status" value="1"/>
</dbReference>
<dbReference type="InterPro" id="IPR051569">
    <property type="entry name" value="SHANK"/>
</dbReference>
<dbReference type="GO" id="GO:0035255">
    <property type="term" value="F:ionotropic glutamate receptor binding"/>
    <property type="evidence" value="ECO:0007669"/>
    <property type="project" value="TreeGrafter"/>
</dbReference>
<feature type="domain" description="PDZ" evidence="6">
    <location>
        <begin position="436"/>
        <end position="529"/>
    </location>
</feature>
<evidence type="ECO:0000256" key="4">
    <source>
        <dbReference type="SAM" id="MobiDB-lite"/>
    </source>
</evidence>
<dbReference type="PANTHER" id="PTHR24135">
    <property type="entry name" value="SH3 AND MULTIPLE ANKYRIN REPEAT DOMAINS PROTEIN"/>
    <property type="match status" value="1"/>
</dbReference>
<dbReference type="Gene3D" id="3.10.20.90">
    <property type="entry name" value="Phosphatidylinositol 3-kinase Catalytic Subunit, Chain A, domain 1"/>
    <property type="match status" value="1"/>
</dbReference>
<dbReference type="PROSITE" id="PS50106">
    <property type="entry name" value="PDZ"/>
    <property type="match status" value="1"/>
</dbReference>
<dbReference type="SMART" id="SM00454">
    <property type="entry name" value="SAM"/>
    <property type="match status" value="1"/>
</dbReference>
<accession>A0AAF3J2N7</accession>
<feature type="compositionally biased region" description="Basic and acidic residues" evidence="4">
    <location>
        <begin position="890"/>
        <end position="904"/>
    </location>
</feature>
<feature type="repeat" description="ANK" evidence="3">
    <location>
        <begin position="281"/>
        <end position="313"/>
    </location>
</feature>
<feature type="region of interest" description="Disordered" evidence="4">
    <location>
        <begin position="789"/>
        <end position="875"/>
    </location>
</feature>
<feature type="compositionally biased region" description="Low complexity" evidence="4">
    <location>
        <begin position="1038"/>
        <end position="1058"/>
    </location>
</feature>
<dbReference type="InterPro" id="IPR041489">
    <property type="entry name" value="PDZ_6"/>
</dbReference>
<dbReference type="InterPro" id="IPR002110">
    <property type="entry name" value="Ankyrin_rpt"/>
</dbReference>
<feature type="compositionally biased region" description="Pro residues" evidence="4">
    <location>
        <begin position="842"/>
        <end position="854"/>
    </location>
</feature>
<feature type="region of interest" description="Disordered" evidence="4">
    <location>
        <begin position="383"/>
        <end position="406"/>
    </location>
</feature>
<dbReference type="CDD" id="cd17091">
    <property type="entry name" value="FERM_F0_SHANK"/>
    <property type="match status" value="1"/>
</dbReference>
<dbReference type="SUPFAM" id="SSF47769">
    <property type="entry name" value="SAM/Pointed domain"/>
    <property type="match status" value="1"/>
</dbReference>
<feature type="compositionally biased region" description="Polar residues" evidence="4">
    <location>
        <begin position="980"/>
        <end position="989"/>
    </location>
</feature>
<feature type="compositionally biased region" description="Pro residues" evidence="4">
    <location>
        <begin position="819"/>
        <end position="830"/>
    </location>
</feature>
<organism evidence="7 8">
    <name type="scientific">Mesorhabditis belari</name>
    <dbReference type="NCBI Taxonomy" id="2138241"/>
    <lineage>
        <taxon>Eukaryota</taxon>
        <taxon>Metazoa</taxon>
        <taxon>Ecdysozoa</taxon>
        <taxon>Nematoda</taxon>
        <taxon>Chromadorea</taxon>
        <taxon>Rhabditida</taxon>
        <taxon>Rhabditina</taxon>
        <taxon>Rhabditomorpha</taxon>
        <taxon>Rhabditoidea</taxon>
        <taxon>Rhabditidae</taxon>
        <taxon>Mesorhabditinae</taxon>
        <taxon>Mesorhabditis</taxon>
    </lineage>
</organism>
<feature type="compositionally biased region" description="Pro residues" evidence="4">
    <location>
        <begin position="713"/>
        <end position="722"/>
    </location>
</feature>
<evidence type="ECO:0000256" key="1">
    <source>
        <dbReference type="ARBA" id="ARBA00023018"/>
    </source>
</evidence>
<dbReference type="Gene3D" id="2.30.42.10">
    <property type="match status" value="1"/>
</dbReference>
<feature type="region of interest" description="Disordered" evidence="4">
    <location>
        <begin position="890"/>
        <end position="1102"/>
    </location>
</feature>
<dbReference type="InterPro" id="IPR001660">
    <property type="entry name" value="SAM"/>
</dbReference>
<feature type="domain" description="SAM" evidence="5">
    <location>
        <begin position="1106"/>
        <end position="1169"/>
    </location>
</feature>
<feature type="region of interest" description="Disordered" evidence="4">
    <location>
        <begin position="585"/>
        <end position="738"/>
    </location>
</feature>
<dbReference type="Proteomes" id="UP000887575">
    <property type="component" value="Unassembled WGS sequence"/>
</dbReference>
<dbReference type="PRINTS" id="PR01217">
    <property type="entry name" value="PRICHEXTENSN"/>
</dbReference>
<dbReference type="InterPro" id="IPR013761">
    <property type="entry name" value="SAM/pointed_sf"/>
</dbReference>
<dbReference type="PROSITE" id="PS50105">
    <property type="entry name" value="SAM_DOMAIN"/>
    <property type="match status" value="1"/>
</dbReference>
<evidence type="ECO:0000313" key="8">
    <source>
        <dbReference type="WBParaSite" id="MBELARI_LOCUS12425"/>
    </source>
</evidence>
<dbReference type="GO" id="GO:0045211">
    <property type="term" value="C:postsynaptic membrane"/>
    <property type="evidence" value="ECO:0007669"/>
    <property type="project" value="TreeGrafter"/>
</dbReference>
<feature type="repeat" description="ANK" evidence="3">
    <location>
        <begin position="180"/>
        <end position="212"/>
    </location>
</feature>
<dbReference type="InterPro" id="IPR001478">
    <property type="entry name" value="PDZ"/>
</dbReference>
<feature type="repeat" description="ANK" evidence="3">
    <location>
        <begin position="248"/>
        <end position="280"/>
    </location>
</feature>
<comment type="subcellular location">
    <subcellularLocation>
        <location evidence="2">Postsynaptic density</location>
    </subcellularLocation>
</comment>
<dbReference type="GO" id="GO:0030160">
    <property type="term" value="F:synaptic receptor adaptor activity"/>
    <property type="evidence" value="ECO:0007669"/>
    <property type="project" value="TreeGrafter"/>
</dbReference>
<proteinExistence type="predicted"/>
<feature type="compositionally biased region" description="Polar residues" evidence="4">
    <location>
        <begin position="723"/>
        <end position="733"/>
    </location>
</feature>
<keyword evidence="3" id="KW-0040">ANK repeat</keyword>
<dbReference type="InterPro" id="IPR036770">
    <property type="entry name" value="Ankyrin_rpt-contain_sf"/>
</dbReference>
<dbReference type="Gene3D" id="1.10.150.50">
    <property type="entry name" value="Transcription Factor, Ets-1"/>
    <property type="match status" value="1"/>
</dbReference>
<evidence type="ECO:0000256" key="3">
    <source>
        <dbReference type="PROSITE-ProRule" id="PRU00023"/>
    </source>
</evidence>
<dbReference type="Pfam" id="PF00536">
    <property type="entry name" value="SAM_1"/>
    <property type="match status" value="1"/>
</dbReference>
<dbReference type="PANTHER" id="PTHR24135:SF28">
    <property type="entry name" value="LD13733P"/>
    <property type="match status" value="1"/>
</dbReference>
<dbReference type="CDD" id="cd06746">
    <property type="entry name" value="PDZ_SHANK1_3-like"/>
    <property type="match status" value="1"/>
</dbReference>
<dbReference type="Gene3D" id="1.25.40.20">
    <property type="entry name" value="Ankyrin repeat-containing domain"/>
    <property type="match status" value="2"/>
</dbReference>
<dbReference type="InterPro" id="IPR036034">
    <property type="entry name" value="PDZ_sf"/>
</dbReference>
<keyword evidence="1" id="KW-0770">Synapse</keyword>
<evidence type="ECO:0000259" key="5">
    <source>
        <dbReference type="PROSITE" id="PS50105"/>
    </source>
</evidence>
<feature type="compositionally biased region" description="Low complexity" evidence="4">
    <location>
        <begin position="805"/>
        <end position="818"/>
    </location>
</feature>
<dbReference type="SUPFAM" id="SSF48403">
    <property type="entry name" value="Ankyrin repeat"/>
    <property type="match status" value="1"/>
</dbReference>
<dbReference type="PROSITE" id="PS50297">
    <property type="entry name" value="ANK_REP_REGION"/>
    <property type="match status" value="3"/>
</dbReference>
<feature type="repeat" description="ANK" evidence="3">
    <location>
        <begin position="146"/>
        <end position="179"/>
    </location>
</feature>
<feature type="compositionally biased region" description="Polar residues" evidence="4">
    <location>
        <begin position="857"/>
        <end position="869"/>
    </location>
</feature>
<name>A0AAF3J2N7_9BILA</name>
<feature type="compositionally biased region" description="Polar residues" evidence="4">
    <location>
        <begin position="1011"/>
        <end position="1027"/>
    </location>
</feature>
<dbReference type="Pfam" id="PF12796">
    <property type="entry name" value="Ank_2"/>
    <property type="match status" value="2"/>
</dbReference>
<evidence type="ECO:0000313" key="7">
    <source>
        <dbReference type="Proteomes" id="UP000887575"/>
    </source>
</evidence>
<dbReference type="SMART" id="SM00228">
    <property type="entry name" value="PDZ"/>
    <property type="match status" value="1"/>
</dbReference>
<keyword evidence="7" id="KW-1185">Reference proteome</keyword>
<dbReference type="WBParaSite" id="MBELARI_LOCUS12425">
    <property type="protein sequence ID" value="MBELARI_LOCUS12425"/>
    <property type="gene ID" value="MBELARI_LOCUS12425"/>
</dbReference>
<dbReference type="GO" id="GO:0014069">
    <property type="term" value="C:postsynaptic density"/>
    <property type="evidence" value="ECO:0007669"/>
    <property type="project" value="UniProtKB-SubCell"/>
</dbReference>